<dbReference type="Proteomes" id="UP000070404">
    <property type="component" value="Unassembled WGS sequence"/>
</dbReference>
<sequence length="111" mass="12811">MKFMVEIQAVEHIKKGLQNAMRNMGVPVHNIEKEGLKGVSDADLLDFVIKKERILLTNDQDFESLAEEREHYGIIFITTQYATVSEVAGEILRLWDQLSSDDFYNSKFYVP</sequence>
<evidence type="ECO:0000313" key="3">
    <source>
        <dbReference type="Proteomes" id="UP000070404"/>
    </source>
</evidence>
<name>A0A133VM73_9EURY</name>
<dbReference type="EMBL" id="LHYF01000001">
    <property type="protein sequence ID" value="KXB07510.1"/>
    <property type="molecule type" value="Genomic_DNA"/>
</dbReference>
<feature type="domain" description="DUF5615" evidence="1">
    <location>
        <begin position="11"/>
        <end position="103"/>
    </location>
</feature>
<dbReference type="InterPro" id="IPR041049">
    <property type="entry name" value="DUF5615"/>
</dbReference>
<evidence type="ECO:0000313" key="2">
    <source>
        <dbReference type="EMBL" id="KXB07510.1"/>
    </source>
</evidence>
<comment type="caution">
    <text evidence="2">The sequence shown here is derived from an EMBL/GenBank/DDBJ whole genome shotgun (WGS) entry which is preliminary data.</text>
</comment>
<gene>
    <name evidence="2" type="ORF">AKJ52_00165</name>
</gene>
<dbReference type="Pfam" id="PF18480">
    <property type="entry name" value="DUF5615"/>
    <property type="match status" value="1"/>
</dbReference>
<reference evidence="2 3" key="1">
    <citation type="journal article" date="2016" name="Sci. Rep.">
        <title>Metabolic traits of an uncultured archaeal lineage -MSBL1- from brine pools of the Red Sea.</title>
        <authorList>
            <person name="Mwirichia R."/>
            <person name="Alam I."/>
            <person name="Rashid M."/>
            <person name="Vinu M."/>
            <person name="Ba-Alawi W."/>
            <person name="Anthony Kamau A."/>
            <person name="Kamanda Ngugi D."/>
            <person name="Goker M."/>
            <person name="Klenk H.P."/>
            <person name="Bajic V."/>
            <person name="Stingl U."/>
        </authorList>
    </citation>
    <scope>NUCLEOTIDE SEQUENCE [LARGE SCALE GENOMIC DNA]</scope>
    <source>
        <strain evidence="2">SCGC-AAA382C18</strain>
    </source>
</reference>
<protein>
    <recommendedName>
        <fullName evidence="1">DUF5615 domain-containing protein</fullName>
    </recommendedName>
</protein>
<accession>A0A133VM73</accession>
<proteinExistence type="predicted"/>
<evidence type="ECO:0000259" key="1">
    <source>
        <dbReference type="Pfam" id="PF18480"/>
    </source>
</evidence>
<dbReference type="AlphaFoldDB" id="A0A133VM73"/>
<organism evidence="2 3">
    <name type="scientific">candidate division MSBL1 archaeon SCGC-AAA382C18</name>
    <dbReference type="NCBI Taxonomy" id="1698281"/>
    <lineage>
        <taxon>Archaea</taxon>
        <taxon>Methanobacteriati</taxon>
        <taxon>Methanobacteriota</taxon>
        <taxon>candidate division MSBL1</taxon>
    </lineage>
</organism>
<keyword evidence="3" id="KW-1185">Reference proteome</keyword>